<sequence length="369" mass="41190">MRSKSGFFNRVPAGAPLYQPKKPAFIDVGGIGDCGFRAAATAMVDNILERPARENQELANYLLKLHSIYFPQQNTPTRLLTPVERLKKLVEAPVNRAKFVLEIAFALRQATVDELCKHPEIYRGAFADETEGTDPQTMRQPNTWIDETAIAALSNTTGVPIRVQLVEPNKELPLTRDYNSEMKEPKGSPITVQLQSKHYLPKVSNPENFALLDPKKGIVGANRIEPSTPIFNPANNSEDPDLTEILSKIAKADEALVKEFEQTSIRLQLMVANGELTKDDLMNIYIEGMKKSDYLEGRVKQVGIEHGNQDFFEKAIARARGVEAINLPSGKYDDQITKELVHAIARAISIGQLDHSVYENVENVSYKFS</sequence>
<dbReference type="SUPFAM" id="SSF54001">
    <property type="entry name" value="Cysteine proteinases"/>
    <property type="match status" value="1"/>
</dbReference>
<dbReference type="InterPro" id="IPR038765">
    <property type="entry name" value="Papain-like_cys_pep_sf"/>
</dbReference>
<dbReference type="KEGG" id="tmc:LMI_3046"/>
<dbReference type="InterPro" id="IPR003323">
    <property type="entry name" value="OTU_dom"/>
</dbReference>
<dbReference type="RefSeq" id="WP_045100360.1">
    <property type="nucleotide sequence ID" value="NZ_CP020614.1"/>
</dbReference>
<organism evidence="1 2">
    <name type="scientific">Legionella micdadei</name>
    <name type="common">Tatlockia micdadei</name>
    <dbReference type="NCBI Taxonomy" id="451"/>
    <lineage>
        <taxon>Bacteria</taxon>
        <taxon>Pseudomonadati</taxon>
        <taxon>Pseudomonadota</taxon>
        <taxon>Gammaproteobacteria</taxon>
        <taxon>Legionellales</taxon>
        <taxon>Legionellaceae</taxon>
        <taxon>Legionella</taxon>
    </lineage>
</organism>
<dbReference type="AlphaFoldDB" id="A0A098GJW3"/>
<dbReference type="STRING" id="451.B6N58_14020"/>
<dbReference type="OrthoDB" id="5634175at2"/>
<evidence type="ECO:0000313" key="2">
    <source>
        <dbReference type="Proteomes" id="UP000032414"/>
    </source>
</evidence>
<dbReference type="HOGENOM" id="CLU_764605_0_0_6"/>
<dbReference type="Proteomes" id="UP000032414">
    <property type="component" value="Chromosome I"/>
</dbReference>
<name>A0A098GJW3_LEGMI</name>
<reference evidence="2" key="1">
    <citation type="submission" date="2014-09" db="EMBL/GenBank/DDBJ databases">
        <authorList>
            <person name="Gomez-Valero L."/>
        </authorList>
    </citation>
    <scope>NUCLEOTIDE SEQUENCE [LARGE SCALE GENOMIC DNA]</scope>
    <source>
        <strain evidence="2">ATCC33218</strain>
    </source>
</reference>
<dbReference type="EMBL" id="LN614830">
    <property type="protein sequence ID" value="CEG62275.1"/>
    <property type="molecule type" value="Genomic_DNA"/>
</dbReference>
<dbReference type="Gene3D" id="3.90.70.80">
    <property type="match status" value="1"/>
</dbReference>
<evidence type="ECO:0000313" key="1">
    <source>
        <dbReference type="EMBL" id="CEG62275.1"/>
    </source>
</evidence>
<dbReference type="CDD" id="cd22744">
    <property type="entry name" value="OTU"/>
    <property type="match status" value="1"/>
</dbReference>
<protein>
    <submittedName>
        <fullName evidence="1">Uncharacterized protein</fullName>
    </submittedName>
</protein>
<dbReference type="PROSITE" id="PS50802">
    <property type="entry name" value="OTU"/>
    <property type="match status" value="1"/>
</dbReference>
<proteinExistence type="predicted"/>
<gene>
    <name evidence="1" type="ORF">LMI_3046</name>
</gene>
<accession>A0A098GJW3</accession>